<evidence type="ECO:0000313" key="10">
    <source>
        <dbReference type="EMBL" id="RGM85420.1"/>
    </source>
</evidence>
<reference evidence="12 13" key="1">
    <citation type="submission" date="2018-08" db="EMBL/GenBank/DDBJ databases">
        <title>A genome reference for cultivated species of the human gut microbiota.</title>
        <authorList>
            <person name="Zou Y."/>
            <person name="Xue W."/>
            <person name="Luo G."/>
        </authorList>
    </citation>
    <scope>NUCLEOTIDE SEQUENCE [LARGE SCALE GENOMIC DNA]</scope>
    <source>
        <strain evidence="11 14">AF31-28B-AC</strain>
        <strain evidence="10 12">OM06-2</strain>
        <strain evidence="9 13">TF10-3AC</strain>
    </source>
</reference>
<evidence type="ECO:0000313" key="14">
    <source>
        <dbReference type="Proteomes" id="UP000285109"/>
    </source>
</evidence>
<dbReference type="PROSITE" id="PS51257">
    <property type="entry name" value="PROKAR_LIPOPROTEIN"/>
    <property type="match status" value="1"/>
</dbReference>
<evidence type="ECO:0000256" key="3">
    <source>
        <dbReference type="ARBA" id="ARBA00022729"/>
    </source>
</evidence>
<dbReference type="Gene3D" id="1.25.40.390">
    <property type="match status" value="1"/>
</dbReference>
<dbReference type="Pfam" id="PF14322">
    <property type="entry name" value="SusD-like_3"/>
    <property type="match status" value="1"/>
</dbReference>
<dbReference type="GO" id="GO:0009279">
    <property type="term" value="C:cell outer membrane"/>
    <property type="evidence" value="ECO:0007669"/>
    <property type="project" value="UniProtKB-SubCell"/>
</dbReference>
<dbReference type="Proteomes" id="UP000260814">
    <property type="component" value="Unassembled WGS sequence"/>
</dbReference>
<comment type="similarity">
    <text evidence="2">Belongs to the SusD family.</text>
</comment>
<keyword evidence="4" id="KW-0472">Membrane</keyword>
<dbReference type="InterPro" id="IPR012944">
    <property type="entry name" value="SusD_RagB_dom"/>
</dbReference>
<evidence type="ECO:0000313" key="11">
    <source>
        <dbReference type="EMBL" id="RHM97350.1"/>
    </source>
</evidence>
<proteinExistence type="inferred from homology"/>
<evidence type="ECO:0000256" key="1">
    <source>
        <dbReference type="ARBA" id="ARBA00004442"/>
    </source>
</evidence>
<sequence>MKCSKYLMLATLLASLSFSSCDLERLPLTDLSEENFWNDEKNAELALTALYRGKITNGLEYSVSDFWSYHGLLFMEHLTDNAFDRRGENNDFYKISSGQLLNTNSFIANYWSSAYSRIGKCNRFLEGMQKMPESDQNKRMIAEARFLRATQYHYLASYFKDVPLVTTVLSGEEANTVKRSTQSEILAWCATEFKEAAADLPRFKDLASSETGRACKQAALAFLGRTCMLQKDWASGAAAYKEIIDYGDNDIHTSYPELFWPGTGVGNKENIFYIAYLENYFGCGMPQQVLPAKDGGWSLSNPSAGLFESYEFVDGTPFSYDDPRYNPNNLGENRDPRLDYTLFYNGADFMGTTYRMSPDYEASAKERLDYSSEASKTGFMWRKYFDENPINDIQSYSAVTPIIRYAEVLLGYLECLIEGGEVIDKPILDATINKVRGRAGVEMPPITETDPSILRERLRNERRIELAYEGIRYWDLLRWEIADKVLVGEVWGAPYPSSTTYASSTKEIDPTGNCRWYVGRRDFRNPQDYKWPIPLSEQNINPNLRD</sequence>
<evidence type="ECO:0000313" key="13">
    <source>
        <dbReference type="Proteomes" id="UP000260862"/>
    </source>
</evidence>
<dbReference type="Proteomes" id="UP000285109">
    <property type="component" value="Unassembled WGS sequence"/>
</dbReference>
<dbReference type="AlphaFoldDB" id="A0A3E4N582"/>
<feature type="signal peptide" evidence="6">
    <location>
        <begin position="1"/>
        <end position="22"/>
    </location>
</feature>
<evidence type="ECO:0000256" key="2">
    <source>
        <dbReference type="ARBA" id="ARBA00006275"/>
    </source>
</evidence>
<keyword evidence="3 6" id="KW-0732">Signal</keyword>
<evidence type="ECO:0000256" key="6">
    <source>
        <dbReference type="SAM" id="SignalP"/>
    </source>
</evidence>
<comment type="subcellular location">
    <subcellularLocation>
        <location evidence="1">Cell outer membrane</location>
    </subcellularLocation>
</comment>
<feature type="domain" description="SusD-like N-terminal" evidence="8">
    <location>
        <begin position="74"/>
        <end position="225"/>
    </location>
</feature>
<accession>A0A3E4N582</accession>
<feature type="domain" description="RagB/SusD" evidence="7">
    <location>
        <begin position="279"/>
        <end position="544"/>
    </location>
</feature>
<evidence type="ECO:0000313" key="9">
    <source>
        <dbReference type="EMBL" id="RGK57343.1"/>
    </source>
</evidence>
<feature type="chain" id="PRO_5041810551" evidence="6">
    <location>
        <begin position="23"/>
        <end position="546"/>
    </location>
</feature>
<keyword evidence="13" id="KW-1185">Reference proteome</keyword>
<dbReference type="InterPro" id="IPR033985">
    <property type="entry name" value="SusD-like_N"/>
</dbReference>
<evidence type="ECO:0000259" key="8">
    <source>
        <dbReference type="Pfam" id="PF14322"/>
    </source>
</evidence>
<comment type="caution">
    <text evidence="9">The sequence shown here is derived from an EMBL/GenBank/DDBJ whole genome shotgun (WGS) entry which is preliminary data.</text>
</comment>
<keyword evidence="5" id="KW-0998">Cell outer membrane</keyword>
<protein>
    <submittedName>
        <fullName evidence="9">RagB/SusD family nutrient uptake outer membrane protein</fullName>
    </submittedName>
</protein>
<dbReference type="InterPro" id="IPR011990">
    <property type="entry name" value="TPR-like_helical_dom_sf"/>
</dbReference>
<evidence type="ECO:0000313" key="12">
    <source>
        <dbReference type="Proteomes" id="UP000260814"/>
    </source>
</evidence>
<dbReference type="EMBL" id="QSTW01000032">
    <property type="protein sequence ID" value="RGM85420.1"/>
    <property type="molecule type" value="Genomic_DNA"/>
</dbReference>
<gene>
    <name evidence="11" type="ORF">DWZ34_07700</name>
    <name evidence="10" type="ORF">DXB87_16170</name>
    <name evidence="9" type="ORF">DXD04_03750</name>
</gene>
<dbReference type="EMBL" id="QSQT01000005">
    <property type="protein sequence ID" value="RGK57343.1"/>
    <property type="molecule type" value="Genomic_DNA"/>
</dbReference>
<name>A0A3E4N582_9BACT</name>
<dbReference type="Pfam" id="PF07980">
    <property type="entry name" value="SusD_RagB"/>
    <property type="match status" value="1"/>
</dbReference>
<evidence type="ECO:0000256" key="5">
    <source>
        <dbReference type="ARBA" id="ARBA00023237"/>
    </source>
</evidence>
<organism evidence="9 13">
    <name type="scientific">Phocaeicola plebeius</name>
    <dbReference type="NCBI Taxonomy" id="310297"/>
    <lineage>
        <taxon>Bacteria</taxon>
        <taxon>Pseudomonadati</taxon>
        <taxon>Bacteroidota</taxon>
        <taxon>Bacteroidia</taxon>
        <taxon>Bacteroidales</taxon>
        <taxon>Bacteroidaceae</taxon>
        <taxon>Phocaeicola</taxon>
    </lineage>
</organism>
<dbReference type="SUPFAM" id="SSF48452">
    <property type="entry name" value="TPR-like"/>
    <property type="match status" value="1"/>
</dbReference>
<dbReference type="EMBL" id="QRQK01000012">
    <property type="protein sequence ID" value="RHM97350.1"/>
    <property type="molecule type" value="Genomic_DNA"/>
</dbReference>
<evidence type="ECO:0000256" key="4">
    <source>
        <dbReference type="ARBA" id="ARBA00023136"/>
    </source>
</evidence>
<dbReference type="Proteomes" id="UP000260862">
    <property type="component" value="Unassembled WGS sequence"/>
</dbReference>
<dbReference type="RefSeq" id="WP_117671024.1">
    <property type="nucleotide sequence ID" value="NZ_CABOGR010000005.1"/>
</dbReference>
<evidence type="ECO:0000259" key="7">
    <source>
        <dbReference type="Pfam" id="PF07980"/>
    </source>
</evidence>
<dbReference type="CDD" id="cd08977">
    <property type="entry name" value="SusD"/>
    <property type="match status" value="1"/>
</dbReference>